<dbReference type="EMBL" id="LR031878">
    <property type="protein sequence ID" value="VDD52664.1"/>
    <property type="molecule type" value="Genomic_DNA"/>
</dbReference>
<protein>
    <submittedName>
        <fullName evidence="1">Uncharacterized protein</fullName>
    </submittedName>
</protein>
<organism evidence="1">
    <name type="scientific">Brassica oleracea</name>
    <name type="common">Wild cabbage</name>
    <dbReference type="NCBI Taxonomy" id="3712"/>
    <lineage>
        <taxon>Eukaryota</taxon>
        <taxon>Viridiplantae</taxon>
        <taxon>Streptophyta</taxon>
        <taxon>Embryophyta</taxon>
        <taxon>Tracheophyta</taxon>
        <taxon>Spermatophyta</taxon>
        <taxon>Magnoliopsida</taxon>
        <taxon>eudicotyledons</taxon>
        <taxon>Gunneridae</taxon>
        <taxon>Pentapetalae</taxon>
        <taxon>rosids</taxon>
        <taxon>malvids</taxon>
        <taxon>Brassicales</taxon>
        <taxon>Brassicaceae</taxon>
        <taxon>Brassiceae</taxon>
        <taxon>Brassica</taxon>
    </lineage>
</organism>
<evidence type="ECO:0000313" key="2">
    <source>
        <dbReference type="EMBL" id="VDD52664.1"/>
    </source>
</evidence>
<accession>A0A3P6FZS9</accession>
<dbReference type="AlphaFoldDB" id="A0A3P6FZS9"/>
<dbReference type="EMBL" id="LR031878">
    <property type="protein sequence ID" value="VDD52661.1"/>
    <property type="molecule type" value="Genomic_DNA"/>
</dbReference>
<evidence type="ECO:0000313" key="1">
    <source>
        <dbReference type="EMBL" id="VDD52661.1"/>
    </source>
</evidence>
<proteinExistence type="predicted"/>
<name>A0A3P6FZS9_BRAOL</name>
<gene>
    <name evidence="1" type="ORF">BOLC1T05050H</name>
    <name evidence="2" type="ORF">BOLC1T05053H</name>
</gene>
<sequence>MSFGQSIWECIITHLIQVHRLLHQGVWEDSSLIRDRHRNIRCKRLFADNGSRCWEQDKRMSQRLQLLVGRK</sequence>
<reference evidence="1" key="1">
    <citation type="submission" date="2018-11" db="EMBL/GenBank/DDBJ databases">
        <authorList>
            <consortium name="Genoscope - CEA"/>
            <person name="William W."/>
        </authorList>
    </citation>
    <scope>NUCLEOTIDE SEQUENCE</scope>
</reference>